<dbReference type="PANTHER" id="PTHR43877:SF2">
    <property type="entry name" value="AMINOALKYLPHOSPHONATE N-ACETYLTRANSFERASE-RELATED"/>
    <property type="match status" value="1"/>
</dbReference>
<dbReference type="PROSITE" id="PS51186">
    <property type="entry name" value="GNAT"/>
    <property type="match status" value="1"/>
</dbReference>
<protein>
    <submittedName>
        <fullName evidence="10">GNAT family N-acetyltransferase</fullName>
    </submittedName>
</protein>
<dbReference type="CDD" id="cd04301">
    <property type="entry name" value="NAT_SF"/>
    <property type="match status" value="1"/>
</dbReference>
<keyword evidence="2 10" id="KW-0808">Transferase</keyword>
<dbReference type="PANTHER" id="PTHR43877">
    <property type="entry name" value="AMINOALKYLPHOSPHONATE N-ACETYLTRANSFERASE-RELATED-RELATED"/>
    <property type="match status" value="1"/>
</dbReference>
<dbReference type="Proteomes" id="UP000219329">
    <property type="component" value="Unassembled WGS sequence"/>
</dbReference>
<dbReference type="InterPro" id="IPR039538">
    <property type="entry name" value="BetI_C"/>
</dbReference>
<reference evidence="10 11" key="1">
    <citation type="submission" date="2017-08" db="EMBL/GenBank/DDBJ databases">
        <title>Fine stratification of microbial communities through a metagenomic profile of the photic zone.</title>
        <authorList>
            <person name="Haro-Moreno J.M."/>
            <person name="Lopez-Perez M."/>
            <person name="De La Torre J."/>
            <person name="Picazo A."/>
            <person name="Camacho A."/>
            <person name="Rodriguez-Valera F."/>
        </authorList>
    </citation>
    <scope>NUCLEOTIDE SEQUENCE [LARGE SCALE GENOMIC DNA]</scope>
    <source>
        <strain evidence="10">MED-G28</strain>
    </source>
</reference>
<dbReference type="Gene3D" id="3.40.630.30">
    <property type="match status" value="1"/>
</dbReference>
<evidence type="ECO:0000313" key="10">
    <source>
        <dbReference type="EMBL" id="PDH32543.1"/>
    </source>
</evidence>
<keyword evidence="5" id="KW-0804">Transcription</keyword>
<organism evidence="10 11">
    <name type="scientific">OM182 bacterium MED-G28</name>
    <dbReference type="NCBI Taxonomy" id="1986256"/>
    <lineage>
        <taxon>Bacteria</taxon>
        <taxon>Pseudomonadati</taxon>
        <taxon>Pseudomonadota</taxon>
        <taxon>Gammaproteobacteria</taxon>
        <taxon>OMG group</taxon>
        <taxon>OM182 clade</taxon>
    </lineage>
</organism>
<evidence type="ECO:0000256" key="2">
    <source>
        <dbReference type="ARBA" id="ARBA00022679"/>
    </source>
</evidence>
<dbReference type="PROSITE" id="PS01081">
    <property type="entry name" value="HTH_TETR_1"/>
    <property type="match status" value="1"/>
</dbReference>
<sequence>MASAKQDIQQKSRSLLIEATITAIAEFGLSQLTLAKISSIAGLTAGTVNFHFDSKEALLLETLNFVSEEFDQSLASALKKSGADPAKRLEGIINASFDPEITEHRKVAVWHAFDSESHTRKDYQSICGNRDRKNFKLLLNLCEQIIAEGNKGEEINARAIANAVTGLTDELWKEILFEGEDYDREDAKQICMSFLASVFPWGFDMPIEAAENTAVSAGAISIIKANDKNLNAAAKLFDLYRQFYEERPDLTLARNFLQKRIQEKSSVIYLAVDSDKRAIGFMQLYPLFCSVAATPIWVLYDLYVEPFSRRQGVGKLLMNQARKLAKSNGASRIDLETAVDNTNAQALYESLGYEKEVEFFKYSLLLDDH</sequence>
<accession>A0A2A5W8C6</accession>
<keyword evidence="1" id="KW-0678">Repressor</keyword>
<feature type="domain" description="HTH tetR-type" evidence="8">
    <location>
        <begin position="10"/>
        <end position="70"/>
    </location>
</feature>
<evidence type="ECO:0000259" key="9">
    <source>
        <dbReference type="PROSITE" id="PS51186"/>
    </source>
</evidence>
<keyword evidence="3" id="KW-0805">Transcription regulation</keyword>
<comment type="caution">
    <text evidence="10">The sequence shown here is derived from an EMBL/GenBank/DDBJ whole genome shotgun (WGS) entry which is preliminary data.</text>
</comment>
<evidence type="ECO:0000256" key="5">
    <source>
        <dbReference type="ARBA" id="ARBA00023163"/>
    </source>
</evidence>
<dbReference type="GO" id="GO:0003677">
    <property type="term" value="F:DNA binding"/>
    <property type="evidence" value="ECO:0007669"/>
    <property type="project" value="UniProtKB-UniRule"/>
</dbReference>
<dbReference type="Pfam" id="PF13977">
    <property type="entry name" value="TetR_C_6"/>
    <property type="match status" value="1"/>
</dbReference>
<dbReference type="InterPro" id="IPR036271">
    <property type="entry name" value="Tet_transcr_reg_TetR-rel_C_sf"/>
</dbReference>
<evidence type="ECO:0000256" key="6">
    <source>
        <dbReference type="ARBA" id="ARBA00023315"/>
    </source>
</evidence>
<dbReference type="Gene3D" id="1.10.357.10">
    <property type="entry name" value="Tetracycline Repressor, domain 2"/>
    <property type="match status" value="1"/>
</dbReference>
<dbReference type="Pfam" id="PF00583">
    <property type="entry name" value="Acetyltransf_1"/>
    <property type="match status" value="1"/>
</dbReference>
<dbReference type="AlphaFoldDB" id="A0A2A5W8C6"/>
<evidence type="ECO:0000256" key="1">
    <source>
        <dbReference type="ARBA" id="ARBA00022491"/>
    </source>
</evidence>
<dbReference type="InterPro" id="IPR009057">
    <property type="entry name" value="Homeodomain-like_sf"/>
</dbReference>
<dbReference type="PROSITE" id="PS50977">
    <property type="entry name" value="HTH_TETR_2"/>
    <property type="match status" value="1"/>
</dbReference>
<proteinExistence type="predicted"/>
<evidence type="ECO:0000259" key="8">
    <source>
        <dbReference type="PROSITE" id="PS50977"/>
    </source>
</evidence>
<keyword evidence="6" id="KW-0012">Acyltransferase</keyword>
<dbReference type="InterPro" id="IPR016181">
    <property type="entry name" value="Acyl_CoA_acyltransferase"/>
</dbReference>
<evidence type="ECO:0000256" key="7">
    <source>
        <dbReference type="PROSITE-ProRule" id="PRU00335"/>
    </source>
</evidence>
<dbReference type="InterPro" id="IPR000182">
    <property type="entry name" value="GNAT_dom"/>
</dbReference>
<feature type="domain" description="N-acetyltransferase" evidence="9">
    <location>
        <begin position="223"/>
        <end position="369"/>
    </location>
</feature>
<dbReference type="InterPro" id="IPR001647">
    <property type="entry name" value="HTH_TetR"/>
</dbReference>
<evidence type="ECO:0000256" key="3">
    <source>
        <dbReference type="ARBA" id="ARBA00023015"/>
    </source>
</evidence>
<evidence type="ECO:0000256" key="4">
    <source>
        <dbReference type="ARBA" id="ARBA00023125"/>
    </source>
</evidence>
<dbReference type="SUPFAM" id="SSF55729">
    <property type="entry name" value="Acyl-CoA N-acyltransferases (Nat)"/>
    <property type="match status" value="1"/>
</dbReference>
<dbReference type="EMBL" id="NTJZ01000015">
    <property type="protein sequence ID" value="PDH32543.1"/>
    <property type="molecule type" value="Genomic_DNA"/>
</dbReference>
<dbReference type="PRINTS" id="PR00455">
    <property type="entry name" value="HTHTETR"/>
</dbReference>
<dbReference type="SUPFAM" id="SSF46689">
    <property type="entry name" value="Homeodomain-like"/>
    <property type="match status" value="1"/>
</dbReference>
<keyword evidence="4 7" id="KW-0238">DNA-binding</keyword>
<feature type="DNA-binding region" description="H-T-H motif" evidence="7">
    <location>
        <begin position="33"/>
        <end position="52"/>
    </location>
</feature>
<dbReference type="GO" id="GO:0016747">
    <property type="term" value="F:acyltransferase activity, transferring groups other than amino-acyl groups"/>
    <property type="evidence" value="ECO:0007669"/>
    <property type="project" value="InterPro"/>
</dbReference>
<dbReference type="Pfam" id="PF00440">
    <property type="entry name" value="TetR_N"/>
    <property type="match status" value="1"/>
</dbReference>
<gene>
    <name evidence="10" type="ORF">CNF02_11520</name>
</gene>
<name>A0A2A5W8C6_9GAMM</name>
<dbReference type="InterPro" id="IPR023772">
    <property type="entry name" value="DNA-bd_HTH_TetR-type_CS"/>
</dbReference>
<dbReference type="SUPFAM" id="SSF48498">
    <property type="entry name" value="Tetracyclin repressor-like, C-terminal domain"/>
    <property type="match status" value="1"/>
</dbReference>
<evidence type="ECO:0000313" key="11">
    <source>
        <dbReference type="Proteomes" id="UP000219329"/>
    </source>
</evidence>
<dbReference type="InterPro" id="IPR050832">
    <property type="entry name" value="Bact_Acetyltransf"/>
</dbReference>